<organism evidence="1 2">
    <name type="scientific">Desulfamplus magnetovallimortis</name>
    <dbReference type="NCBI Taxonomy" id="1246637"/>
    <lineage>
        <taxon>Bacteria</taxon>
        <taxon>Pseudomonadati</taxon>
        <taxon>Thermodesulfobacteriota</taxon>
        <taxon>Desulfobacteria</taxon>
        <taxon>Desulfobacterales</taxon>
        <taxon>Desulfobacteraceae</taxon>
        <taxon>Desulfamplus</taxon>
    </lineage>
</organism>
<dbReference type="Proteomes" id="UP000191931">
    <property type="component" value="Unassembled WGS sequence"/>
</dbReference>
<accession>A0A1W1HIL4</accession>
<keyword evidence="2" id="KW-1185">Reference proteome</keyword>
<protein>
    <submittedName>
        <fullName evidence="1">Uncharacterized protein</fullName>
    </submittedName>
</protein>
<reference evidence="1 2" key="1">
    <citation type="submission" date="2017-03" db="EMBL/GenBank/DDBJ databases">
        <authorList>
            <person name="Afonso C.L."/>
            <person name="Miller P.J."/>
            <person name="Scott M.A."/>
            <person name="Spackman E."/>
            <person name="Goraichik I."/>
            <person name="Dimitrov K.M."/>
            <person name="Suarez D.L."/>
            <person name="Swayne D.E."/>
        </authorList>
    </citation>
    <scope>NUCLEOTIDE SEQUENCE [LARGE SCALE GENOMIC DNA]</scope>
    <source>
        <strain evidence="1">PRJEB14757</strain>
    </source>
</reference>
<evidence type="ECO:0000313" key="1">
    <source>
        <dbReference type="EMBL" id="SLM32319.1"/>
    </source>
</evidence>
<dbReference type="EMBL" id="FWEV01000307">
    <property type="protein sequence ID" value="SLM32319.1"/>
    <property type="molecule type" value="Genomic_DNA"/>
</dbReference>
<dbReference type="STRING" id="1246637.MTBBW1_630013"/>
<evidence type="ECO:0000313" key="2">
    <source>
        <dbReference type="Proteomes" id="UP000191931"/>
    </source>
</evidence>
<dbReference type="AlphaFoldDB" id="A0A1W1HIL4"/>
<sequence length="64" mass="7324">MPVYRENTPIIFIIGGGSREKACLVSAVMTVDQKQWWLKWHASFPSLHFPERKLCVAGISHKKV</sequence>
<name>A0A1W1HIL4_9BACT</name>
<proteinExistence type="predicted"/>
<gene>
    <name evidence="1" type="ORF">MTBBW1_630013</name>
</gene>